<dbReference type="GO" id="GO:0003677">
    <property type="term" value="F:DNA binding"/>
    <property type="evidence" value="ECO:0007669"/>
    <property type="project" value="TreeGrafter"/>
</dbReference>
<accession>A0A2P4XXB1</accession>
<dbReference type="Proteomes" id="UP000237271">
    <property type="component" value="Unassembled WGS sequence"/>
</dbReference>
<proteinExistence type="predicted"/>
<dbReference type="InterPro" id="IPR050863">
    <property type="entry name" value="CenT-Element_Derived"/>
</dbReference>
<dbReference type="OrthoDB" id="97756at2759"/>
<dbReference type="AlphaFoldDB" id="A0A2P4XXB1"/>
<evidence type="ECO:0000313" key="3">
    <source>
        <dbReference type="Proteomes" id="UP000237271"/>
    </source>
</evidence>
<dbReference type="Pfam" id="PF03184">
    <property type="entry name" value="DDE_1"/>
    <property type="match status" value="1"/>
</dbReference>
<dbReference type="PANTHER" id="PTHR19303:SF73">
    <property type="entry name" value="PROTEIN PDC2"/>
    <property type="match status" value="1"/>
</dbReference>
<reference evidence="2 3" key="1">
    <citation type="journal article" date="2017" name="Genome Biol. Evol.">
        <title>Phytophthora megakarya and P. palmivora, closely related causal agents of cacao black pod rot, underwent increases in genome sizes and gene numbers by different mechanisms.</title>
        <authorList>
            <person name="Ali S.S."/>
            <person name="Shao J."/>
            <person name="Lary D.J."/>
            <person name="Kronmiller B."/>
            <person name="Shen D."/>
            <person name="Strem M.D."/>
            <person name="Amoako-Attah I."/>
            <person name="Akrofi A.Y."/>
            <person name="Begoude B.A."/>
            <person name="Ten Hoopen G.M."/>
            <person name="Coulibaly K."/>
            <person name="Kebe B.I."/>
            <person name="Melnick R.L."/>
            <person name="Guiltinan M.J."/>
            <person name="Tyler B.M."/>
            <person name="Meinhardt L.W."/>
            <person name="Bailey B.A."/>
        </authorList>
    </citation>
    <scope>NUCLEOTIDE SEQUENCE [LARGE SCALE GENOMIC DNA]</scope>
    <source>
        <strain evidence="3">sbr112.9</strain>
    </source>
</reference>
<dbReference type="InterPro" id="IPR004875">
    <property type="entry name" value="DDE_SF_endonuclease_dom"/>
</dbReference>
<evidence type="ECO:0000313" key="2">
    <source>
        <dbReference type="EMBL" id="POM70175.1"/>
    </source>
</evidence>
<organism evidence="2 3">
    <name type="scientific">Phytophthora palmivora</name>
    <dbReference type="NCBI Taxonomy" id="4796"/>
    <lineage>
        <taxon>Eukaryota</taxon>
        <taxon>Sar</taxon>
        <taxon>Stramenopiles</taxon>
        <taxon>Oomycota</taxon>
        <taxon>Peronosporomycetes</taxon>
        <taxon>Peronosporales</taxon>
        <taxon>Peronosporaceae</taxon>
        <taxon>Phytophthora</taxon>
    </lineage>
</organism>
<dbReference type="PANTHER" id="PTHR19303">
    <property type="entry name" value="TRANSPOSON"/>
    <property type="match status" value="1"/>
</dbReference>
<sequence length="183" mass="21345">MREPYFIGHANKPRCFKKKSVKWGFLYRSNKKVWMTGVLFREWLRSLDNDMENQRRKVLLMIHNTSSHCTTGMVHRSVKVLYLPPNTTSKLQPLDAGIIAALKMRYRHRQLQAALDKEEEGIQRDIYAVDQLTAMKWVKACRRDIHKKLVLNCFRHTGIVLGRTSSVHSKKETDAVVHGELSE</sequence>
<evidence type="ECO:0000259" key="1">
    <source>
        <dbReference type="Pfam" id="PF03184"/>
    </source>
</evidence>
<feature type="domain" description="DDE-1" evidence="1">
    <location>
        <begin position="4"/>
        <end position="154"/>
    </location>
</feature>
<dbReference type="GO" id="GO:0005634">
    <property type="term" value="C:nucleus"/>
    <property type="evidence" value="ECO:0007669"/>
    <property type="project" value="TreeGrafter"/>
</dbReference>
<gene>
    <name evidence="2" type="ORF">PHPALM_13429</name>
</gene>
<dbReference type="EMBL" id="NCKW01007311">
    <property type="protein sequence ID" value="POM70175.1"/>
    <property type="molecule type" value="Genomic_DNA"/>
</dbReference>
<keyword evidence="3" id="KW-1185">Reference proteome</keyword>
<protein>
    <recommendedName>
        <fullName evidence="1">DDE-1 domain-containing protein</fullName>
    </recommendedName>
</protein>
<name>A0A2P4XXB1_9STRA</name>
<comment type="caution">
    <text evidence="2">The sequence shown here is derived from an EMBL/GenBank/DDBJ whole genome shotgun (WGS) entry which is preliminary data.</text>
</comment>